<proteinExistence type="predicted"/>
<dbReference type="Proteomes" id="UP000655225">
    <property type="component" value="Unassembled WGS sequence"/>
</dbReference>
<dbReference type="AlphaFoldDB" id="A0A835DAB2"/>
<organism evidence="2 3">
    <name type="scientific">Tetracentron sinense</name>
    <name type="common">Spur-leaf</name>
    <dbReference type="NCBI Taxonomy" id="13715"/>
    <lineage>
        <taxon>Eukaryota</taxon>
        <taxon>Viridiplantae</taxon>
        <taxon>Streptophyta</taxon>
        <taxon>Embryophyta</taxon>
        <taxon>Tracheophyta</taxon>
        <taxon>Spermatophyta</taxon>
        <taxon>Magnoliopsida</taxon>
        <taxon>Trochodendrales</taxon>
        <taxon>Trochodendraceae</taxon>
        <taxon>Tetracentron</taxon>
    </lineage>
</organism>
<name>A0A835DAB2_TETSI</name>
<feature type="region of interest" description="Disordered" evidence="1">
    <location>
        <begin position="62"/>
        <end position="88"/>
    </location>
</feature>
<evidence type="ECO:0000256" key="1">
    <source>
        <dbReference type="SAM" id="MobiDB-lite"/>
    </source>
</evidence>
<sequence>MASSSSGNTRTRITPEVDQNTNRLTNSGPTAQVSTKVAYGLRIADAKDGSWTSLELRLHRRPGGLHHQHSTAKSQVKDVMDTTAHYLD</sequence>
<comment type="caution">
    <text evidence="2">The sequence shown here is derived from an EMBL/GenBank/DDBJ whole genome shotgun (WGS) entry which is preliminary data.</text>
</comment>
<keyword evidence="3" id="KW-1185">Reference proteome</keyword>
<evidence type="ECO:0000313" key="3">
    <source>
        <dbReference type="Proteomes" id="UP000655225"/>
    </source>
</evidence>
<gene>
    <name evidence="2" type="ORF">HHK36_021078</name>
</gene>
<evidence type="ECO:0000313" key="2">
    <source>
        <dbReference type="EMBL" id="KAF8392839.1"/>
    </source>
</evidence>
<reference evidence="2 3" key="1">
    <citation type="submission" date="2020-04" db="EMBL/GenBank/DDBJ databases">
        <title>Plant Genome Project.</title>
        <authorList>
            <person name="Zhang R.-G."/>
        </authorList>
    </citation>
    <scope>NUCLEOTIDE SEQUENCE [LARGE SCALE GENOMIC DNA]</scope>
    <source>
        <strain evidence="2">YNK0</strain>
        <tissue evidence="2">Leaf</tissue>
    </source>
</reference>
<feature type="region of interest" description="Disordered" evidence="1">
    <location>
        <begin position="1"/>
        <end position="29"/>
    </location>
</feature>
<dbReference type="EMBL" id="JABCRI010000015">
    <property type="protein sequence ID" value="KAF8392839.1"/>
    <property type="molecule type" value="Genomic_DNA"/>
</dbReference>
<protein>
    <submittedName>
        <fullName evidence="2">Uncharacterized protein</fullName>
    </submittedName>
</protein>
<accession>A0A835DAB2</accession>